<dbReference type="Proteomes" id="UP000251960">
    <property type="component" value="Chromosome 10"/>
</dbReference>
<evidence type="ECO:0000313" key="1">
    <source>
        <dbReference type="EMBL" id="PWZ45239.1"/>
    </source>
</evidence>
<accession>A0A3L6GBH4</accession>
<reference evidence="1 2" key="1">
    <citation type="journal article" date="2018" name="Nat. Genet.">
        <title>Extensive intraspecific gene order and gene structural variations between Mo17 and other maize genomes.</title>
        <authorList>
            <person name="Sun S."/>
            <person name="Zhou Y."/>
            <person name="Chen J."/>
            <person name="Shi J."/>
            <person name="Zhao H."/>
            <person name="Zhao H."/>
            <person name="Song W."/>
            <person name="Zhang M."/>
            <person name="Cui Y."/>
            <person name="Dong X."/>
            <person name="Liu H."/>
            <person name="Ma X."/>
            <person name="Jiao Y."/>
            <person name="Wang B."/>
            <person name="Wei X."/>
            <person name="Stein J.C."/>
            <person name="Glaubitz J.C."/>
            <person name="Lu F."/>
            <person name="Yu G."/>
            <person name="Liang C."/>
            <person name="Fengler K."/>
            <person name="Li B."/>
            <person name="Rafalski A."/>
            <person name="Schnable P.S."/>
            <person name="Ware D.H."/>
            <person name="Buckler E.S."/>
            <person name="Lai J."/>
        </authorList>
    </citation>
    <scope>NUCLEOTIDE SEQUENCE [LARGE SCALE GENOMIC DNA]</scope>
    <source>
        <strain evidence="2">cv. Missouri 17</strain>
        <tissue evidence="1">Seedling</tissue>
    </source>
</reference>
<name>A0A3L6GBH4_MAIZE</name>
<dbReference type="EMBL" id="NCVQ01000002">
    <property type="protein sequence ID" value="PWZ45239.1"/>
    <property type="molecule type" value="Genomic_DNA"/>
</dbReference>
<protein>
    <submittedName>
        <fullName evidence="1">Uncharacterized protein</fullName>
    </submittedName>
</protein>
<gene>
    <name evidence="1" type="ORF">Zm00014a_021144</name>
</gene>
<comment type="caution">
    <text evidence="1">The sequence shown here is derived from an EMBL/GenBank/DDBJ whole genome shotgun (WGS) entry which is preliminary data.</text>
</comment>
<evidence type="ECO:0000313" key="2">
    <source>
        <dbReference type="Proteomes" id="UP000251960"/>
    </source>
</evidence>
<proteinExistence type="predicted"/>
<sequence length="12" mass="1244">MASRGGDPVNQL</sequence>
<organism evidence="1 2">
    <name type="scientific">Zea mays</name>
    <name type="common">Maize</name>
    <dbReference type="NCBI Taxonomy" id="4577"/>
    <lineage>
        <taxon>Eukaryota</taxon>
        <taxon>Viridiplantae</taxon>
        <taxon>Streptophyta</taxon>
        <taxon>Embryophyta</taxon>
        <taxon>Tracheophyta</taxon>
        <taxon>Spermatophyta</taxon>
        <taxon>Magnoliopsida</taxon>
        <taxon>Liliopsida</taxon>
        <taxon>Poales</taxon>
        <taxon>Poaceae</taxon>
        <taxon>PACMAD clade</taxon>
        <taxon>Panicoideae</taxon>
        <taxon>Andropogonodae</taxon>
        <taxon>Andropogoneae</taxon>
        <taxon>Tripsacinae</taxon>
        <taxon>Zea</taxon>
    </lineage>
</organism>